<feature type="compositionally biased region" description="Polar residues" evidence="1">
    <location>
        <begin position="114"/>
        <end position="123"/>
    </location>
</feature>
<evidence type="ECO:0000313" key="6">
    <source>
        <dbReference type="RefSeq" id="XP_012940598.1"/>
    </source>
</evidence>
<feature type="compositionally biased region" description="Low complexity" evidence="1">
    <location>
        <begin position="272"/>
        <end position="282"/>
    </location>
</feature>
<protein>
    <submittedName>
        <fullName evidence="4 5">Uncharacterized protein LOC106012364</fullName>
    </submittedName>
</protein>
<feature type="compositionally biased region" description="Low complexity" evidence="1">
    <location>
        <begin position="154"/>
        <end position="170"/>
    </location>
</feature>
<evidence type="ECO:0000256" key="2">
    <source>
        <dbReference type="SAM" id="SignalP"/>
    </source>
</evidence>
<feature type="signal peptide" evidence="2">
    <location>
        <begin position="1"/>
        <end position="19"/>
    </location>
</feature>
<organism evidence="3 4">
    <name type="scientific">Aplysia californica</name>
    <name type="common">California sea hare</name>
    <dbReference type="NCBI Taxonomy" id="6500"/>
    <lineage>
        <taxon>Eukaryota</taxon>
        <taxon>Metazoa</taxon>
        <taxon>Spiralia</taxon>
        <taxon>Lophotrochozoa</taxon>
        <taxon>Mollusca</taxon>
        <taxon>Gastropoda</taxon>
        <taxon>Heterobranchia</taxon>
        <taxon>Euthyneura</taxon>
        <taxon>Tectipleura</taxon>
        <taxon>Aplysiida</taxon>
        <taxon>Aplysioidea</taxon>
        <taxon>Aplysiidae</taxon>
        <taxon>Aplysia</taxon>
    </lineage>
</organism>
<feature type="compositionally biased region" description="Polar residues" evidence="1">
    <location>
        <begin position="229"/>
        <end position="239"/>
    </location>
</feature>
<proteinExistence type="predicted"/>
<feature type="compositionally biased region" description="Basic and acidic residues" evidence="1">
    <location>
        <begin position="89"/>
        <end position="108"/>
    </location>
</feature>
<gene>
    <name evidence="4 5 6" type="primary">LOC106012364</name>
</gene>
<dbReference type="RefSeq" id="XP_012940598.1">
    <property type="nucleotide sequence ID" value="XM_013085144.2"/>
</dbReference>
<evidence type="ECO:0000256" key="1">
    <source>
        <dbReference type="SAM" id="MobiDB-lite"/>
    </source>
</evidence>
<evidence type="ECO:0000313" key="5">
    <source>
        <dbReference type="RefSeq" id="XP_012940597.1"/>
    </source>
</evidence>
<dbReference type="GeneID" id="106012364"/>
<dbReference type="RefSeq" id="XP_012940597.1">
    <property type="nucleotide sequence ID" value="XM_013085143.1"/>
</dbReference>
<reference evidence="4 5" key="1">
    <citation type="submission" date="2025-05" db="UniProtKB">
        <authorList>
            <consortium name="RefSeq"/>
        </authorList>
    </citation>
    <scope>IDENTIFICATION</scope>
</reference>
<keyword evidence="2" id="KW-0732">Signal</keyword>
<keyword evidence="3" id="KW-1185">Reference proteome</keyword>
<dbReference type="RefSeq" id="XP_012940596.1">
    <property type="nucleotide sequence ID" value="XM_013085142.2"/>
</dbReference>
<feature type="compositionally biased region" description="Basic and acidic residues" evidence="1">
    <location>
        <begin position="124"/>
        <end position="139"/>
    </location>
</feature>
<feature type="compositionally biased region" description="Low complexity" evidence="1">
    <location>
        <begin position="24"/>
        <end position="37"/>
    </location>
</feature>
<accession>A0ABM1A4C7</accession>
<feature type="chain" id="PRO_5045021897" evidence="2">
    <location>
        <begin position="20"/>
        <end position="347"/>
    </location>
</feature>
<dbReference type="Proteomes" id="UP000694888">
    <property type="component" value="Unplaced"/>
</dbReference>
<sequence length="347" mass="37127">MRCWTAVALLLWTLASVSTAQNRGRNINGRAGRFRSSGGRGGRSSGQPVTQGGNQVYIIREAGRRSRGSRGFRNVPEIVPNAGPAPPEMGRRTTSTDRRAGSRRRESELPVPVSANTANPQQDVHSDSRTRRGRPGDRSGRRRNTRGPLPQVLPPQASSQQDSFQAASPQVNSQEPSEAHSTDTEDVPVPSEAEVGTEAPIVISVPDFPVFSGPRRSRRTSFLPRARSNVDQSDDSSFLVSLPGSETEVAGDANPRGTRRRRGNGPVFVPVTSSTDSDASGTSIGEIEEIETTSQQSLAQCSSLMETSVGGADDTILTLFDNIDNPDVLAPILSEIASNFLASQAIE</sequence>
<name>A0ABM1A4C7_APLCA</name>
<feature type="region of interest" description="Disordered" evidence="1">
    <location>
        <begin position="24"/>
        <end position="192"/>
    </location>
</feature>
<feature type="region of interest" description="Disordered" evidence="1">
    <location>
        <begin position="214"/>
        <end position="282"/>
    </location>
</feature>
<evidence type="ECO:0000313" key="4">
    <source>
        <dbReference type="RefSeq" id="XP_012940596.1"/>
    </source>
</evidence>
<evidence type="ECO:0000313" key="3">
    <source>
        <dbReference type="Proteomes" id="UP000694888"/>
    </source>
</evidence>